<dbReference type="OMA" id="ESSANCC"/>
<evidence type="ECO:0000313" key="2">
    <source>
        <dbReference type="Proteomes" id="UP000219338"/>
    </source>
</evidence>
<dbReference type="AlphaFoldDB" id="A0A284RS75"/>
<evidence type="ECO:0000313" key="1">
    <source>
        <dbReference type="EMBL" id="SJL11555.1"/>
    </source>
</evidence>
<name>A0A284RS75_ARMOS</name>
<reference evidence="2" key="1">
    <citation type="journal article" date="2017" name="Nat. Ecol. Evol.">
        <title>Genome expansion and lineage-specific genetic innovations in the forest pathogenic fungi Armillaria.</title>
        <authorList>
            <person name="Sipos G."/>
            <person name="Prasanna A.N."/>
            <person name="Walter M.C."/>
            <person name="O'Connor E."/>
            <person name="Balint B."/>
            <person name="Krizsan K."/>
            <person name="Kiss B."/>
            <person name="Hess J."/>
            <person name="Varga T."/>
            <person name="Slot J."/>
            <person name="Riley R."/>
            <person name="Boka B."/>
            <person name="Rigling D."/>
            <person name="Barry K."/>
            <person name="Lee J."/>
            <person name="Mihaltcheva S."/>
            <person name="LaButti K."/>
            <person name="Lipzen A."/>
            <person name="Waldron R."/>
            <person name="Moloney N.M."/>
            <person name="Sperisen C."/>
            <person name="Kredics L."/>
            <person name="Vagvoelgyi C."/>
            <person name="Patrignani A."/>
            <person name="Fitzpatrick D."/>
            <person name="Nagy I."/>
            <person name="Doyle S."/>
            <person name="Anderson J.B."/>
            <person name="Grigoriev I.V."/>
            <person name="Gueldener U."/>
            <person name="Muensterkoetter M."/>
            <person name="Nagy L.G."/>
        </authorList>
    </citation>
    <scope>NUCLEOTIDE SEQUENCE [LARGE SCALE GENOMIC DNA]</scope>
    <source>
        <strain evidence="2">C18/9</strain>
    </source>
</reference>
<protein>
    <submittedName>
        <fullName evidence="1">Uncharacterized protein</fullName>
    </submittedName>
</protein>
<organism evidence="1 2">
    <name type="scientific">Armillaria ostoyae</name>
    <name type="common">Armillaria root rot fungus</name>
    <dbReference type="NCBI Taxonomy" id="47428"/>
    <lineage>
        <taxon>Eukaryota</taxon>
        <taxon>Fungi</taxon>
        <taxon>Dikarya</taxon>
        <taxon>Basidiomycota</taxon>
        <taxon>Agaricomycotina</taxon>
        <taxon>Agaricomycetes</taxon>
        <taxon>Agaricomycetidae</taxon>
        <taxon>Agaricales</taxon>
        <taxon>Marasmiineae</taxon>
        <taxon>Physalacriaceae</taxon>
        <taxon>Armillaria</taxon>
    </lineage>
</organism>
<proteinExistence type="predicted"/>
<dbReference type="EMBL" id="FUEG01000014">
    <property type="protein sequence ID" value="SJL11555.1"/>
    <property type="molecule type" value="Genomic_DNA"/>
</dbReference>
<gene>
    <name evidence="1" type="ORF">ARMOST_14960</name>
</gene>
<sequence length="141" mass="15565">MASICISLGANTTKSSVLETQTALPEADDHTEYSEPSPPIHSLPPEILSEIFLLAIKDSDPYNILDPLADGPRLLEKVCLRWQDIVWGCAALWSTFKVDEARRPKAIGPKLLLDALQRTGQSELSFTIHLSNTPAQSLWRA</sequence>
<dbReference type="Proteomes" id="UP000219338">
    <property type="component" value="Unassembled WGS sequence"/>
</dbReference>
<keyword evidence="2" id="KW-1185">Reference proteome</keyword>
<dbReference type="OrthoDB" id="2269034at2759"/>
<accession>A0A284RS75</accession>